<accession>A0AAV0WEB0</accession>
<dbReference type="EMBL" id="CARXXK010000002">
    <property type="protein sequence ID" value="CAI6354226.1"/>
    <property type="molecule type" value="Genomic_DNA"/>
</dbReference>
<dbReference type="Proteomes" id="UP001160148">
    <property type="component" value="Unassembled WGS sequence"/>
</dbReference>
<evidence type="ECO:0000313" key="2">
    <source>
        <dbReference type="Proteomes" id="UP001160148"/>
    </source>
</evidence>
<evidence type="ECO:0000313" key="1">
    <source>
        <dbReference type="EMBL" id="CAI6354226.1"/>
    </source>
</evidence>
<protein>
    <submittedName>
        <fullName evidence="1">Uncharacterized protein</fullName>
    </submittedName>
</protein>
<name>A0AAV0WEB0_9HEMI</name>
<reference evidence="1 2" key="1">
    <citation type="submission" date="2023-01" db="EMBL/GenBank/DDBJ databases">
        <authorList>
            <person name="Whitehead M."/>
        </authorList>
    </citation>
    <scope>NUCLEOTIDE SEQUENCE [LARGE SCALE GENOMIC DNA]</scope>
</reference>
<sequence>MYNTPERSQTLAQEQRNALSMKSAFNYQSEIDYLNIKALQIGPMTILCPKCHAKKWKDETSGLCCANGKVVLQQFEDLPELIKSLIDNSHTLSKHFFDNSRRGIILCFK</sequence>
<comment type="caution">
    <text evidence="1">The sequence shown here is derived from an EMBL/GenBank/DDBJ whole genome shotgun (WGS) entry which is preliminary data.</text>
</comment>
<organism evidence="1 2">
    <name type="scientific">Macrosiphum euphorbiae</name>
    <name type="common">potato aphid</name>
    <dbReference type="NCBI Taxonomy" id="13131"/>
    <lineage>
        <taxon>Eukaryota</taxon>
        <taxon>Metazoa</taxon>
        <taxon>Ecdysozoa</taxon>
        <taxon>Arthropoda</taxon>
        <taxon>Hexapoda</taxon>
        <taxon>Insecta</taxon>
        <taxon>Pterygota</taxon>
        <taxon>Neoptera</taxon>
        <taxon>Paraneoptera</taxon>
        <taxon>Hemiptera</taxon>
        <taxon>Sternorrhyncha</taxon>
        <taxon>Aphidomorpha</taxon>
        <taxon>Aphidoidea</taxon>
        <taxon>Aphididae</taxon>
        <taxon>Macrosiphini</taxon>
        <taxon>Macrosiphum</taxon>
    </lineage>
</organism>
<gene>
    <name evidence="1" type="ORF">MEUPH1_LOCUS10255</name>
</gene>
<keyword evidence="2" id="KW-1185">Reference proteome</keyword>
<dbReference type="AlphaFoldDB" id="A0AAV0WEB0"/>
<proteinExistence type="predicted"/>